<protein>
    <submittedName>
        <fullName evidence="2">Uncharacterized protein</fullName>
    </submittedName>
</protein>
<dbReference type="EMBL" id="SNRY01006567">
    <property type="protein sequence ID" value="KAA6312308.1"/>
    <property type="molecule type" value="Genomic_DNA"/>
</dbReference>
<feature type="region of interest" description="Disordered" evidence="1">
    <location>
        <begin position="24"/>
        <end position="58"/>
    </location>
</feature>
<dbReference type="AlphaFoldDB" id="A0A5J4PU50"/>
<reference evidence="2" key="1">
    <citation type="submission" date="2019-03" db="EMBL/GenBank/DDBJ databases">
        <title>Single cell metagenomics reveals metabolic interactions within the superorganism composed of flagellate Streblomastix strix and complex community of Bacteroidetes bacteria on its surface.</title>
        <authorList>
            <person name="Treitli S.C."/>
            <person name="Kolisko M."/>
            <person name="Husnik F."/>
            <person name="Keeling P."/>
            <person name="Hampl V."/>
        </authorList>
    </citation>
    <scope>NUCLEOTIDE SEQUENCE</scope>
    <source>
        <strain evidence="2">STM</strain>
    </source>
</reference>
<gene>
    <name evidence="2" type="ORF">EZS27_036740</name>
</gene>
<sequence>MNTLQILLIMAFILIGIRKAYKKNKAEQVDNPNQKPMNGEEEGYGHKNRNKEKEQEKLPLPRFRPATVLYTDSIKSSSTLVNTGVTTPSPLQTLSDDIAESGEDFSISSPEDAVRAIIWSEILHRKY</sequence>
<organism evidence="2">
    <name type="scientific">termite gut metagenome</name>
    <dbReference type="NCBI Taxonomy" id="433724"/>
    <lineage>
        <taxon>unclassified sequences</taxon>
        <taxon>metagenomes</taxon>
        <taxon>organismal metagenomes</taxon>
    </lineage>
</organism>
<accession>A0A5J4PU50</accession>
<evidence type="ECO:0000313" key="2">
    <source>
        <dbReference type="EMBL" id="KAA6312308.1"/>
    </source>
</evidence>
<name>A0A5J4PU50_9ZZZZ</name>
<comment type="caution">
    <text evidence="2">The sequence shown here is derived from an EMBL/GenBank/DDBJ whole genome shotgun (WGS) entry which is preliminary data.</text>
</comment>
<evidence type="ECO:0000256" key="1">
    <source>
        <dbReference type="SAM" id="MobiDB-lite"/>
    </source>
</evidence>
<proteinExistence type="predicted"/>